<keyword evidence="3" id="KW-1185">Reference proteome</keyword>
<dbReference type="Pfam" id="PF04865">
    <property type="entry name" value="Baseplate_J"/>
    <property type="match status" value="1"/>
</dbReference>
<organism evidence="2 3">
    <name type="scientific">Marinomonas profundi</name>
    <dbReference type="NCBI Taxonomy" id="2726122"/>
    <lineage>
        <taxon>Bacteria</taxon>
        <taxon>Pseudomonadati</taxon>
        <taxon>Pseudomonadota</taxon>
        <taxon>Gammaproteobacteria</taxon>
        <taxon>Oceanospirillales</taxon>
        <taxon>Oceanospirillaceae</taxon>
        <taxon>Marinomonas</taxon>
    </lineage>
</organism>
<dbReference type="RefSeq" id="WP_168824511.1">
    <property type="nucleotide sequence ID" value="NZ_CP073013.1"/>
</dbReference>
<protein>
    <recommendedName>
        <fullName evidence="1">Baseplate protein J-like barrel domain-containing protein</fullName>
    </recommendedName>
</protein>
<dbReference type="AlphaFoldDB" id="A0A847R1E2"/>
<dbReference type="Proteomes" id="UP000586067">
    <property type="component" value="Unassembled WGS sequence"/>
</dbReference>
<name>A0A847R1E2_9GAMM</name>
<dbReference type="EMBL" id="JABAEK010000006">
    <property type="protein sequence ID" value="NLQ17551.1"/>
    <property type="molecule type" value="Genomic_DNA"/>
</dbReference>
<dbReference type="InterPro" id="IPR006949">
    <property type="entry name" value="Barrel_Baseplate_J-like"/>
</dbReference>
<sequence>MSDFEDVLKDNGVPTTEAEITERFRESLVESGSKISNDSNYSPFWRLISVIATKPFLWIVQLLIKNVMPQFFLKTVGESFINLWGDSYGVERKQAETLLGRVLFTRVDTSAELVIPAGTVVYTDSINNTIYELLTIDEVAIDAGADGAIVAVQAAKAGAAYNLETGYYRHCDIDGLTVTNPVDWIDSVGADYEDIEDYRLRIRNAFNTLSHYHTDGVYRFLMTKFAGVATDMIWFEHEAPRGPGTANAYVLFELDAPANSYIATINRMISSEGYHGHGDDLQVFAMPETTHSITANVYLPSDLLSTEKQAILTGVEQAIQAAFRSNSAYVMTQTLPFSRFSFTRMASEIYRLFPEIESITFDQSDIISEMSIPRLSALTVSEGV</sequence>
<evidence type="ECO:0000313" key="3">
    <source>
        <dbReference type="Proteomes" id="UP000586067"/>
    </source>
</evidence>
<evidence type="ECO:0000313" key="2">
    <source>
        <dbReference type="EMBL" id="NLQ17551.1"/>
    </source>
</evidence>
<comment type="caution">
    <text evidence="2">The sequence shown here is derived from an EMBL/GenBank/DDBJ whole genome shotgun (WGS) entry which is preliminary data.</text>
</comment>
<evidence type="ECO:0000259" key="1">
    <source>
        <dbReference type="Pfam" id="PF04865"/>
    </source>
</evidence>
<feature type="domain" description="Baseplate protein J-like barrel" evidence="1">
    <location>
        <begin position="102"/>
        <end position="187"/>
    </location>
</feature>
<proteinExistence type="predicted"/>
<accession>A0A847R1E2</accession>
<gene>
    <name evidence="2" type="ORF">HGG82_07905</name>
</gene>
<reference evidence="2 3" key="1">
    <citation type="submission" date="2020-04" db="EMBL/GenBank/DDBJ databases">
        <title>Marinomonas sp. M1K-6 isolated from the deep seawater of the Mariana Trench.</title>
        <authorList>
            <person name="Li Y."/>
        </authorList>
    </citation>
    <scope>NUCLEOTIDE SEQUENCE [LARGE SCALE GENOMIC DNA]</scope>
    <source>
        <strain evidence="2 3">M1K-6</strain>
    </source>
</reference>